<keyword evidence="3" id="KW-1185">Reference proteome</keyword>
<feature type="compositionally biased region" description="Low complexity" evidence="1">
    <location>
        <begin position="30"/>
        <end position="43"/>
    </location>
</feature>
<sequence>MSGVQLFVGVLGEEHVVLAHVEPDPLQDSQAAGLQQQQPAGPQTMTHGQALRHADRLQTLQPTQSLVLHEHLTDQTQGKVKKTPDQEGLTPTAAFVCDQMKLHV</sequence>
<accession>A0ABV0QJS7</accession>
<gene>
    <name evidence="2" type="ORF">XENOCAPTIV_023907</name>
</gene>
<organism evidence="2 3">
    <name type="scientific">Xenoophorus captivus</name>
    <dbReference type="NCBI Taxonomy" id="1517983"/>
    <lineage>
        <taxon>Eukaryota</taxon>
        <taxon>Metazoa</taxon>
        <taxon>Chordata</taxon>
        <taxon>Craniata</taxon>
        <taxon>Vertebrata</taxon>
        <taxon>Euteleostomi</taxon>
        <taxon>Actinopterygii</taxon>
        <taxon>Neopterygii</taxon>
        <taxon>Teleostei</taxon>
        <taxon>Neoteleostei</taxon>
        <taxon>Acanthomorphata</taxon>
        <taxon>Ovalentaria</taxon>
        <taxon>Atherinomorphae</taxon>
        <taxon>Cyprinodontiformes</taxon>
        <taxon>Goodeidae</taxon>
        <taxon>Xenoophorus</taxon>
    </lineage>
</organism>
<evidence type="ECO:0000256" key="1">
    <source>
        <dbReference type="SAM" id="MobiDB-lite"/>
    </source>
</evidence>
<evidence type="ECO:0000313" key="3">
    <source>
        <dbReference type="Proteomes" id="UP001434883"/>
    </source>
</evidence>
<dbReference type="Proteomes" id="UP001434883">
    <property type="component" value="Unassembled WGS sequence"/>
</dbReference>
<protein>
    <submittedName>
        <fullName evidence="2">Uncharacterized protein</fullName>
    </submittedName>
</protein>
<name>A0ABV0QJS7_9TELE</name>
<evidence type="ECO:0000313" key="2">
    <source>
        <dbReference type="EMBL" id="MEQ2196096.1"/>
    </source>
</evidence>
<reference evidence="2 3" key="1">
    <citation type="submission" date="2021-06" db="EMBL/GenBank/DDBJ databases">
        <authorList>
            <person name="Palmer J.M."/>
        </authorList>
    </citation>
    <scope>NUCLEOTIDE SEQUENCE [LARGE SCALE GENOMIC DNA]</scope>
    <source>
        <strain evidence="2 3">XC_2019</strain>
        <tissue evidence="2">Muscle</tissue>
    </source>
</reference>
<dbReference type="EMBL" id="JAHRIN010013901">
    <property type="protein sequence ID" value="MEQ2196096.1"/>
    <property type="molecule type" value="Genomic_DNA"/>
</dbReference>
<comment type="caution">
    <text evidence="2">The sequence shown here is derived from an EMBL/GenBank/DDBJ whole genome shotgun (WGS) entry which is preliminary data.</text>
</comment>
<feature type="region of interest" description="Disordered" evidence="1">
    <location>
        <begin position="70"/>
        <end position="90"/>
    </location>
</feature>
<proteinExistence type="predicted"/>
<feature type="region of interest" description="Disordered" evidence="1">
    <location>
        <begin position="23"/>
        <end position="51"/>
    </location>
</feature>